<dbReference type="Gene3D" id="1.10.8.60">
    <property type="match status" value="1"/>
</dbReference>
<keyword evidence="5" id="KW-1185">Reference proteome</keyword>
<dbReference type="SUPFAM" id="SSF46689">
    <property type="entry name" value="Homeodomain-like"/>
    <property type="match status" value="1"/>
</dbReference>
<dbReference type="InterPro" id="IPR009057">
    <property type="entry name" value="Homeodomain-like_sf"/>
</dbReference>
<accession>A0A2C6DVT4</accession>
<dbReference type="Pfam" id="PF25601">
    <property type="entry name" value="AAA_lid_14"/>
    <property type="match status" value="1"/>
</dbReference>
<name>A0A2C6DVT4_9GAMM</name>
<dbReference type="AlphaFoldDB" id="A0A2C6DVT4"/>
<dbReference type="PANTHER" id="PTHR32071">
    <property type="entry name" value="TRANSCRIPTIONAL REGULATORY PROTEIN"/>
    <property type="match status" value="1"/>
</dbReference>
<dbReference type="InterPro" id="IPR029016">
    <property type="entry name" value="GAF-like_dom_sf"/>
</dbReference>
<dbReference type="GO" id="GO:0006355">
    <property type="term" value="P:regulation of DNA-templated transcription"/>
    <property type="evidence" value="ECO:0007669"/>
    <property type="project" value="InterPro"/>
</dbReference>
<dbReference type="PROSITE" id="PS00675">
    <property type="entry name" value="SIGMA54_INTERACT_1"/>
    <property type="match status" value="1"/>
</dbReference>
<evidence type="ECO:0000256" key="2">
    <source>
        <dbReference type="ARBA" id="ARBA00022840"/>
    </source>
</evidence>
<dbReference type="GO" id="GO:0005524">
    <property type="term" value="F:ATP binding"/>
    <property type="evidence" value="ECO:0007669"/>
    <property type="project" value="UniProtKB-KW"/>
</dbReference>
<organism evidence="4 5">
    <name type="scientific">Budvicia aquatica</name>
    <dbReference type="NCBI Taxonomy" id="82979"/>
    <lineage>
        <taxon>Bacteria</taxon>
        <taxon>Pseudomonadati</taxon>
        <taxon>Pseudomonadota</taxon>
        <taxon>Gammaproteobacteria</taxon>
        <taxon>Enterobacterales</taxon>
        <taxon>Budviciaceae</taxon>
        <taxon>Budvicia</taxon>
    </lineage>
</organism>
<keyword evidence="2" id="KW-0067">ATP-binding</keyword>
<reference evidence="5" key="1">
    <citation type="submission" date="2017-09" db="EMBL/GenBank/DDBJ databases">
        <title>FDA dAtabase for Regulatory Grade micrObial Sequences (FDA-ARGOS): Supporting development and validation of Infectious Disease Dx tests.</title>
        <authorList>
            <person name="Minogue T."/>
            <person name="Wolcott M."/>
            <person name="Wasieloski L."/>
            <person name="Aguilar W."/>
            <person name="Moore D."/>
            <person name="Tallon L."/>
            <person name="Sadzewicz L."/>
            <person name="Ott S."/>
            <person name="Zhao X."/>
            <person name="Nagaraj S."/>
            <person name="Vavikolanu K."/>
            <person name="Aluvathingal J."/>
            <person name="Nadendla S."/>
            <person name="Sichtig H."/>
        </authorList>
    </citation>
    <scope>NUCLEOTIDE SEQUENCE [LARGE SCALE GENOMIC DNA]</scope>
    <source>
        <strain evidence="5">FDAARGOS_387</strain>
    </source>
</reference>
<dbReference type="STRING" id="1111728.GCA_000427805_04914"/>
<keyword evidence="1" id="KW-0547">Nucleotide-binding</keyword>
<proteinExistence type="predicted"/>
<evidence type="ECO:0000256" key="1">
    <source>
        <dbReference type="ARBA" id="ARBA00022741"/>
    </source>
</evidence>
<evidence type="ECO:0000259" key="3">
    <source>
        <dbReference type="PROSITE" id="PS50045"/>
    </source>
</evidence>
<dbReference type="Gene3D" id="1.10.10.60">
    <property type="entry name" value="Homeodomain-like"/>
    <property type="match status" value="1"/>
</dbReference>
<gene>
    <name evidence="4" type="ORF">CRN84_25635</name>
</gene>
<dbReference type="RefSeq" id="WP_029097028.1">
    <property type="nucleotide sequence ID" value="NZ_PDDX01000001.1"/>
</dbReference>
<dbReference type="PROSITE" id="PS50045">
    <property type="entry name" value="SIGMA54_INTERACT_4"/>
    <property type="match status" value="1"/>
</dbReference>
<evidence type="ECO:0000313" key="5">
    <source>
        <dbReference type="Proteomes" id="UP000224974"/>
    </source>
</evidence>
<protein>
    <recommendedName>
        <fullName evidence="3">Sigma-54 factor interaction domain-containing protein</fullName>
    </recommendedName>
</protein>
<dbReference type="SUPFAM" id="SSF52540">
    <property type="entry name" value="P-loop containing nucleoside triphosphate hydrolases"/>
    <property type="match status" value="1"/>
</dbReference>
<dbReference type="OrthoDB" id="5496274at2"/>
<dbReference type="EMBL" id="PDDX01000001">
    <property type="protein sequence ID" value="PHI32452.1"/>
    <property type="molecule type" value="Genomic_DNA"/>
</dbReference>
<evidence type="ECO:0000313" key="4">
    <source>
        <dbReference type="EMBL" id="PHI32452.1"/>
    </source>
</evidence>
<dbReference type="InterPro" id="IPR002078">
    <property type="entry name" value="Sigma_54_int"/>
</dbReference>
<dbReference type="Proteomes" id="UP000224974">
    <property type="component" value="Unassembled WGS sequence"/>
</dbReference>
<dbReference type="InterPro" id="IPR025662">
    <property type="entry name" value="Sigma_54_int_dom_ATP-bd_1"/>
</dbReference>
<dbReference type="Gene3D" id="3.40.50.300">
    <property type="entry name" value="P-loop containing nucleotide triphosphate hydrolases"/>
    <property type="match status" value="1"/>
</dbReference>
<dbReference type="GO" id="GO:0003677">
    <property type="term" value="F:DNA binding"/>
    <property type="evidence" value="ECO:0007669"/>
    <property type="project" value="UniProtKB-KW"/>
</dbReference>
<dbReference type="Gene3D" id="3.30.450.40">
    <property type="match status" value="1"/>
</dbReference>
<feature type="domain" description="Sigma-54 factor interaction" evidence="3">
    <location>
        <begin position="188"/>
        <end position="409"/>
    </location>
</feature>
<comment type="caution">
    <text evidence="4">The sequence shown here is derived from an EMBL/GenBank/DDBJ whole genome shotgun (WGS) entry which is preliminary data.</text>
</comment>
<dbReference type="Pfam" id="PF00158">
    <property type="entry name" value="Sigma54_activat"/>
    <property type="match status" value="1"/>
</dbReference>
<sequence length="493" mass="55140">MHEALCSTLHLDKAISACVKAAPKSFPIDGIFLNYYRDDIQSIQFLALATQNRSHLKLDVLSIPQHVLSNFIVSDNFTTVILNRLSDEPLTDFVVKTHFRKVKSAIVMRLKVDDTRLGAVVFFSYQVNAFQPQHAALVESLRGPFSLLASRALLHLGLISEENKHTRYSSHTSHHASQPKELLPPGFIAAQNSPISALLSQLPAISQSHQPIVINGEEGTGKSRLAHHIHQLFNQPDKPLAALYAETMTLFITQPDKSPKVVTISQQDAINDTLFDFAAGGTLLIENIECLPENIRIQIMKNIQIGQEQDRLSHIIITRTLPNQTLVDSDNLLSCCAFDRLFCLCISLLPLRQRKEDIPELVTHYLLKLGKKYQRRLPLLSTRFQRSLLTYGWPGNIAELIARLEKALISSHSDILDIKPGEYEQELSGAEPSILSLNEIVKRHIIDVLKHTNGKVSGEGGAAQLLKVNSNTLNSKMKKLGITKENFMQNSRE</sequence>
<dbReference type="InterPro" id="IPR027417">
    <property type="entry name" value="P-loop_NTPase"/>
</dbReference>
<dbReference type="InterPro" id="IPR058031">
    <property type="entry name" value="AAA_lid_NorR"/>
</dbReference>